<dbReference type="Pfam" id="PF22939">
    <property type="entry name" value="WHD_GPIID"/>
    <property type="match status" value="1"/>
</dbReference>
<sequence length="791" mass="88228">MNIGEEDFDTADNSGLSDEEKKFQDWLTAPKCVVNYSTALTKRVAGTGLWILKSPAYFKWKKEGKILWVHGQAGSGKTILITSIIHNLKLSNNPSCTVYHYFDMCDNTGTKTSFHGLLMSLLLQLGIQDHKVHPALKSLYETSNQEDYQYKSTHYQVVNTLVQITKEMVQKSHHLYIIIDALNECKDISLVLSFLAKLATFDMVRIIISHCNYPPENLKCFKISLNNNHMLDADIATVVDDFMLKRVQSLDFRAEVKATLLKTANRGFRYIECQLALIKTCASPRMIDKALSQLPMNLQETYAKTMQKCKTNDHAEDMHYLLMWLLYALEPLHIREVATILSIDMETSEIDFDAGIAGELNEFIDETLITVNTDNIVQFAHGSVKEFLLESNNNSQVREIFNFNAQLSHSVIAHMCLTYILNQDQYSDIRPYVHFTGGNNIITFDQYAVQYWAEHYQYNEGTESPYQDEITILTQTFLQGDSKNFIGWQTKFYNTGNKWPIKGTIFEDCTPLHVVALFGCKEVTQKLLTGRIPGFPKFNDISSDINIVSNPLGPAISVAAFRGYKDIVQILLRHNGNADVNIMGGYYGTAVQAAATGGHREIVEMLLEHGADASIQGGHYGNALQAAAFGGYKGIVELLLLQYNSEINTQGGYYGTTLQAAVIEGHKDIVKLLMEHNADVNIQGGYYGTPLQAAALYGDKDTFELLLKCGANVNAEGGKYGTALQAAVVSNHTHIIEILLKYNVNVNAQGGYFGTALQAAAFLGNKEIIQLLLKYGSNINAQAGEYGNALK</sequence>
<reference evidence="5" key="1">
    <citation type="submission" date="2022-08" db="EMBL/GenBank/DDBJ databases">
        <authorList>
            <consortium name="DOE Joint Genome Institute"/>
            <person name="Min B."/>
            <person name="Riley R."/>
            <person name="Sierra-Patev S."/>
            <person name="Naranjo-Ortiz M."/>
            <person name="Looney B."/>
            <person name="Konkel Z."/>
            <person name="Slot J.C."/>
            <person name="Sakamoto Y."/>
            <person name="Steenwyk J.L."/>
            <person name="Rokas A."/>
            <person name="Carro J."/>
            <person name="Camarero S."/>
            <person name="Ferreira P."/>
            <person name="Molpeceres G."/>
            <person name="Ruiz-Duenas F.J."/>
            <person name="Serrano A."/>
            <person name="Henrissat B."/>
            <person name="Drula E."/>
            <person name="Hughes K.W."/>
            <person name="Mata J.L."/>
            <person name="Ishikawa N.K."/>
            <person name="Vargas-Isla R."/>
            <person name="Ushijima S."/>
            <person name="Smith C.A."/>
            <person name="Ahrendt S."/>
            <person name="Andreopoulos W."/>
            <person name="He G."/>
            <person name="Labutti K."/>
            <person name="Lipzen A."/>
            <person name="Ng V."/>
            <person name="Sandor L."/>
            <person name="Barry K."/>
            <person name="Martinez A.T."/>
            <person name="Xiao Y."/>
            <person name="Gibbons J.G."/>
            <person name="Terashima K."/>
            <person name="Hibbett D.S."/>
            <person name="Grigoriev I.V."/>
        </authorList>
    </citation>
    <scope>NUCLEOTIDE SEQUENCE</scope>
    <source>
        <strain evidence="5">TFB9207</strain>
    </source>
</reference>
<evidence type="ECO:0000256" key="2">
    <source>
        <dbReference type="PROSITE-ProRule" id="PRU00023"/>
    </source>
</evidence>
<feature type="repeat" description="ANK" evidence="2">
    <location>
        <begin position="586"/>
        <end position="618"/>
    </location>
</feature>
<dbReference type="Pfam" id="PF24883">
    <property type="entry name" value="NPHP3_N"/>
    <property type="match status" value="1"/>
</dbReference>
<dbReference type="SMART" id="SM00248">
    <property type="entry name" value="ANK"/>
    <property type="match status" value="8"/>
</dbReference>
<dbReference type="Gene3D" id="3.40.50.300">
    <property type="entry name" value="P-loop containing nucleotide triphosphate hydrolases"/>
    <property type="match status" value="1"/>
</dbReference>
<feature type="domain" description="GPI inositol-deacylase winged helix" evidence="3">
    <location>
        <begin position="317"/>
        <end position="396"/>
    </location>
</feature>
<dbReference type="InterPro" id="IPR054471">
    <property type="entry name" value="GPIID_WHD"/>
</dbReference>
<protein>
    <submittedName>
        <fullName evidence="5">Ankyrin repeat-containing domain protein</fullName>
    </submittedName>
</protein>
<dbReference type="Pfam" id="PF12796">
    <property type="entry name" value="Ank_2"/>
    <property type="match status" value="2"/>
</dbReference>
<comment type="caution">
    <text evidence="5">The sequence shown here is derived from an EMBL/GenBank/DDBJ whole genome shotgun (WGS) entry which is preliminary data.</text>
</comment>
<dbReference type="InterPro" id="IPR056884">
    <property type="entry name" value="NPHP3-like_N"/>
</dbReference>
<keyword evidence="1" id="KW-0677">Repeat</keyword>
<dbReference type="SUPFAM" id="SSF52540">
    <property type="entry name" value="P-loop containing nucleoside triphosphate hydrolases"/>
    <property type="match status" value="1"/>
</dbReference>
<dbReference type="AlphaFoldDB" id="A0AA38P6E9"/>
<evidence type="ECO:0000256" key="1">
    <source>
        <dbReference type="ARBA" id="ARBA00022737"/>
    </source>
</evidence>
<proteinExistence type="predicted"/>
<dbReference type="Gene3D" id="1.25.40.20">
    <property type="entry name" value="Ankyrin repeat-containing domain"/>
    <property type="match status" value="2"/>
</dbReference>
<dbReference type="Proteomes" id="UP001163846">
    <property type="component" value="Unassembled WGS sequence"/>
</dbReference>
<dbReference type="SUPFAM" id="SSF48403">
    <property type="entry name" value="Ankyrin repeat"/>
    <property type="match status" value="1"/>
</dbReference>
<evidence type="ECO:0000313" key="6">
    <source>
        <dbReference type="Proteomes" id="UP001163846"/>
    </source>
</evidence>
<dbReference type="InterPro" id="IPR036770">
    <property type="entry name" value="Ankyrin_rpt-contain_sf"/>
</dbReference>
<evidence type="ECO:0000259" key="3">
    <source>
        <dbReference type="Pfam" id="PF22939"/>
    </source>
</evidence>
<dbReference type="PROSITE" id="PS50088">
    <property type="entry name" value="ANK_REPEAT"/>
    <property type="match status" value="5"/>
</dbReference>
<feature type="repeat" description="ANK" evidence="2">
    <location>
        <begin position="719"/>
        <end position="751"/>
    </location>
</feature>
<evidence type="ECO:0000313" key="5">
    <source>
        <dbReference type="EMBL" id="KAJ3837041.1"/>
    </source>
</evidence>
<feature type="repeat" description="ANK" evidence="2">
    <location>
        <begin position="653"/>
        <end position="685"/>
    </location>
</feature>
<dbReference type="InterPro" id="IPR002110">
    <property type="entry name" value="Ankyrin_rpt"/>
</dbReference>
<feature type="repeat" description="ANK" evidence="2">
    <location>
        <begin position="686"/>
        <end position="718"/>
    </location>
</feature>
<feature type="repeat" description="ANK" evidence="2">
    <location>
        <begin position="755"/>
        <end position="784"/>
    </location>
</feature>
<accession>A0AA38P6E9</accession>
<organism evidence="5 6">
    <name type="scientific">Lentinula raphanica</name>
    <dbReference type="NCBI Taxonomy" id="153919"/>
    <lineage>
        <taxon>Eukaryota</taxon>
        <taxon>Fungi</taxon>
        <taxon>Dikarya</taxon>
        <taxon>Basidiomycota</taxon>
        <taxon>Agaricomycotina</taxon>
        <taxon>Agaricomycetes</taxon>
        <taxon>Agaricomycetidae</taxon>
        <taxon>Agaricales</taxon>
        <taxon>Marasmiineae</taxon>
        <taxon>Omphalotaceae</taxon>
        <taxon>Lentinula</taxon>
    </lineage>
</organism>
<evidence type="ECO:0000259" key="4">
    <source>
        <dbReference type="Pfam" id="PF24883"/>
    </source>
</evidence>
<dbReference type="EMBL" id="MU806275">
    <property type="protein sequence ID" value="KAJ3837041.1"/>
    <property type="molecule type" value="Genomic_DNA"/>
</dbReference>
<feature type="domain" description="Nephrocystin 3-like N-terminal" evidence="4">
    <location>
        <begin position="46"/>
        <end position="200"/>
    </location>
</feature>
<keyword evidence="6" id="KW-1185">Reference proteome</keyword>
<dbReference type="PROSITE" id="PS50297">
    <property type="entry name" value="ANK_REP_REGION"/>
    <property type="match status" value="4"/>
</dbReference>
<dbReference type="Pfam" id="PF00023">
    <property type="entry name" value="Ank"/>
    <property type="match status" value="1"/>
</dbReference>
<dbReference type="PANTHER" id="PTHR10039:SF16">
    <property type="entry name" value="GPI INOSITOL-DEACYLASE"/>
    <property type="match status" value="1"/>
</dbReference>
<dbReference type="InterPro" id="IPR027417">
    <property type="entry name" value="P-loop_NTPase"/>
</dbReference>
<gene>
    <name evidence="5" type="ORF">F5878DRAFT_234943</name>
</gene>
<name>A0AA38P6E9_9AGAR</name>
<keyword evidence="2" id="KW-0040">ANK repeat</keyword>
<dbReference type="PANTHER" id="PTHR10039">
    <property type="entry name" value="AMELOGENIN"/>
    <property type="match status" value="1"/>
</dbReference>